<name>A0A844ZD35_9SPHN</name>
<feature type="transmembrane region" description="Helical" evidence="1">
    <location>
        <begin position="79"/>
        <end position="101"/>
    </location>
</feature>
<keyword evidence="3" id="KW-1185">Reference proteome</keyword>
<dbReference type="EMBL" id="WTYW01000001">
    <property type="protein sequence ID" value="MXO85688.1"/>
    <property type="molecule type" value="Genomic_DNA"/>
</dbReference>
<evidence type="ECO:0000256" key="1">
    <source>
        <dbReference type="SAM" id="Phobius"/>
    </source>
</evidence>
<gene>
    <name evidence="2" type="ORF">GRI38_06545</name>
</gene>
<keyword evidence="1" id="KW-0472">Membrane</keyword>
<dbReference type="Proteomes" id="UP000433104">
    <property type="component" value="Unassembled WGS sequence"/>
</dbReference>
<organism evidence="2 3">
    <name type="scientific">Parapontixanthobacter aurantiacus</name>
    <dbReference type="NCBI Taxonomy" id="1463599"/>
    <lineage>
        <taxon>Bacteria</taxon>
        <taxon>Pseudomonadati</taxon>
        <taxon>Pseudomonadota</taxon>
        <taxon>Alphaproteobacteria</taxon>
        <taxon>Sphingomonadales</taxon>
        <taxon>Erythrobacteraceae</taxon>
        <taxon>Parapontixanthobacter</taxon>
    </lineage>
</organism>
<evidence type="ECO:0000313" key="2">
    <source>
        <dbReference type="EMBL" id="MXO85688.1"/>
    </source>
</evidence>
<feature type="transmembrane region" description="Helical" evidence="1">
    <location>
        <begin position="113"/>
        <end position="133"/>
    </location>
</feature>
<keyword evidence="1" id="KW-1133">Transmembrane helix</keyword>
<feature type="transmembrane region" description="Helical" evidence="1">
    <location>
        <begin position="169"/>
        <end position="186"/>
    </location>
</feature>
<dbReference type="OrthoDB" id="8117011at2"/>
<dbReference type="AlphaFoldDB" id="A0A844ZD35"/>
<feature type="transmembrane region" description="Helical" evidence="1">
    <location>
        <begin position="37"/>
        <end position="59"/>
    </location>
</feature>
<proteinExistence type="predicted"/>
<reference evidence="2 3" key="1">
    <citation type="submission" date="2019-12" db="EMBL/GenBank/DDBJ databases">
        <title>Genomic-based taxomic classification of the family Erythrobacteraceae.</title>
        <authorList>
            <person name="Xu L."/>
        </authorList>
    </citation>
    <scope>NUCLEOTIDE SEQUENCE [LARGE SCALE GENOMIC DNA]</scope>
    <source>
        <strain evidence="2 3">MCCC 1A09962</strain>
    </source>
</reference>
<feature type="transmembrane region" description="Helical" evidence="1">
    <location>
        <begin position="145"/>
        <end position="162"/>
    </location>
</feature>
<accession>A0A844ZD35</accession>
<keyword evidence="1" id="KW-0812">Transmembrane</keyword>
<comment type="caution">
    <text evidence="2">The sequence shown here is derived from an EMBL/GenBank/DDBJ whole genome shotgun (WGS) entry which is preliminary data.</text>
</comment>
<dbReference type="RefSeq" id="WP_160682062.1">
    <property type="nucleotide sequence ID" value="NZ_WTYW01000001.1"/>
</dbReference>
<protein>
    <submittedName>
        <fullName evidence="2">Uncharacterized protein</fullName>
    </submittedName>
</protein>
<sequence length="234" mass="25711">MATPARSFERDHHHDGLISSVMALVRQAVTSSWDHRYALLVGLVLVILLEVAGYFLSSAADTSLMNLLRDPNAMAGQPWFFGGLEIAGMLILAFLTGGVIFSASLSRGRMASFLWSGGLLSVLLFLDDAYMLHENAYRVGLSENKIFLVYGLIFLAILGWHWKLLARTPLAILGLSLAFLASSVLLDNIEFLSRAIYAGEDLSELIGFTLWGVYFFIVGRDAVASRKSATPRLH</sequence>
<evidence type="ECO:0000313" key="3">
    <source>
        <dbReference type="Proteomes" id="UP000433104"/>
    </source>
</evidence>
<feature type="transmembrane region" description="Helical" evidence="1">
    <location>
        <begin position="206"/>
        <end position="223"/>
    </location>
</feature>